<feature type="active site" evidence="5">
    <location>
        <position position="166"/>
    </location>
</feature>
<dbReference type="Pfam" id="PF00589">
    <property type="entry name" value="Phage_integrase"/>
    <property type="match status" value="1"/>
</dbReference>
<dbReference type="InterPro" id="IPR013762">
    <property type="entry name" value="Integrase-like_cat_sf"/>
</dbReference>
<dbReference type="InterPro" id="IPR050090">
    <property type="entry name" value="Tyrosine_recombinase_XerCD"/>
</dbReference>
<dbReference type="SUPFAM" id="SSF56349">
    <property type="entry name" value="DNA breaking-rejoining enzymes"/>
    <property type="match status" value="1"/>
</dbReference>
<keyword evidence="4 5" id="KW-0233">DNA recombination</keyword>
<dbReference type="HOGENOM" id="CLU_027562_9_2_2"/>
<dbReference type="InterPro" id="IPR004107">
    <property type="entry name" value="Integrase_SAM-like_N"/>
</dbReference>
<keyword evidence="3 5" id="KW-0238">DNA-binding</keyword>
<comment type="function">
    <text evidence="5">Site-specific tyrosine recombinase, which acts by catalyzing the cutting and rejoining of the recombining DNA molecules.</text>
</comment>
<dbReference type="AlphaFoldDB" id="G0ED90"/>
<name>G0ED90_PYRF1</name>
<dbReference type="InterPro" id="IPR010998">
    <property type="entry name" value="Integrase_recombinase_N"/>
</dbReference>
<protein>
    <recommendedName>
        <fullName evidence="5">Tyrosine recombinase XerA</fullName>
    </recommendedName>
</protein>
<feature type="domain" description="Core-binding (CB)" evidence="8">
    <location>
        <begin position="16"/>
        <end position="117"/>
    </location>
</feature>
<dbReference type="eggNOG" id="arCOG01241">
    <property type="taxonomic scope" value="Archaea"/>
</dbReference>
<dbReference type="Pfam" id="PF13495">
    <property type="entry name" value="Phage_int_SAM_4"/>
    <property type="match status" value="1"/>
</dbReference>
<feature type="active site" evidence="5">
    <location>
        <position position="191"/>
    </location>
</feature>
<dbReference type="EMBL" id="CP002838">
    <property type="protein sequence ID" value="AEM39768.1"/>
    <property type="molecule type" value="Genomic_DNA"/>
</dbReference>
<evidence type="ECO:0000313" key="10">
    <source>
        <dbReference type="Proteomes" id="UP000001037"/>
    </source>
</evidence>
<evidence type="ECO:0000256" key="3">
    <source>
        <dbReference type="ARBA" id="ARBA00023125"/>
    </source>
</evidence>
<keyword evidence="2 5" id="KW-0229">DNA integration</keyword>
<feature type="compositionally biased region" description="Low complexity" evidence="6">
    <location>
        <begin position="357"/>
        <end position="404"/>
    </location>
</feature>
<proteinExistence type="inferred from homology"/>
<keyword evidence="10" id="KW-1185">Reference proteome</keyword>
<comment type="subcellular location">
    <subcellularLocation>
        <location evidence="5">Cytoplasm</location>
    </subcellularLocation>
</comment>
<reference evidence="9 10" key="1">
    <citation type="journal article" date="2011" name="Stand. Genomic Sci.">
        <title>Complete genome sequence of the hyperthermophilic chemolithoautotroph Pyrolobus fumarii type strain (1A).</title>
        <authorList>
            <person name="Anderson I."/>
            <person name="Goker M."/>
            <person name="Nolan M."/>
            <person name="Lucas S."/>
            <person name="Hammon N."/>
            <person name="Deshpande S."/>
            <person name="Cheng J.F."/>
            <person name="Tapia R."/>
            <person name="Han C."/>
            <person name="Goodwin L."/>
            <person name="Pitluck S."/>
            <person name="Huntemann M."/>
            <person name="Liolios K."/>
            <person name="Ivanova N."/>
            <person name="Pagani I."/>
            <person name="Mavromatis K."/>
            <person name="Ovchinikova G."/>
            <person name="Pati A."/>
            <person name="Chen A."/>
            <person name="Palaniappan K."/>
            <person name="Land M."/>
            <person name="Hauser L."/>
            <person name="Brambilla E.M."/>
            <person name="Huber H."/>
            <person name="Yasawong M."/>
            <person name="Rohde M."/>
            <person name="Spring S."/>
            <person name="Abt B."/>
            <person name="Sikorski J."/>
            <person name="Wirth R."/>
            <person name="Detter J.C."/>
            <person name="Woyke T."/>
            <person name="Bristow J."/>
            <person name="Eisen J.A."/>
            <person name="Markowitz V."/>
            <person name="Hugenholtz P."/>
            <person name="Kyrpides N.C."/>
            <person name="Klenk H.P."/>
            <person name="Lapidus A."/>
        </authorList>
    </citation>
    <scope>NUCLEOTIDE SEQUENCE [LARGE SCALE GENOMIC DNA]</scope>
    <source>
        <strain evidence="10">DSM 11204 / 1A</strain>
    </source>
</reference>
<dbReference type="Gene3D" id="1.10.150.130">
    <property type="match status" value="1"/>
</dbReference>
<feature type="active site" evidence="5">
    <location>
        <position position="256"/>
    </location>
</feature>
<organism evidence="9 10">
    <name type="scientific">Pyrolobus fumarii (strain DSM 11204 / 1A)</name>
    <dbReference type="NCBI Taxonomy" id="694429"/>
    <lineage>
        <taxon>Archaea</taxon>
        <taxon>Thermoproteota</taxon>
        <taxon>Thermoprotei</taxon>
        <taxon>Desulfurococcales</taxon>
        <taxon>Pyrodictiaceae</taxon>
        <taxon>Pyrolobus</taxon>
    </lineage>
</organism>
<dbReference type="STRING" id="694429.Pyrfu_1915"/>
<dbReference type="GO" id="GO:0005737">
    <property type="term" value="C:cytoplasm"/>
    <property type="evidence" value="ECO:0007669"/>
    <property type="project" value="UniProtKB-SubCell"/>
</dbReference>
<dbReference type="InterPro" id="IPR033686">
    <property type="entry name" value="XerA"/>
</dbReference>
<evidence type="ECO:0000256" key="1">
    <source>
        <dbReference type="ARBA" id="ARBA00022490"/>
    </source>
</evidence>
<evidence type="ECO:0000256" key="6">
    <source>
        <dbReference type="SAM" id="MobiDB-lite"/>
    </source>
</evidence>
<accession>G0ED90</accession>
<feature type="region of interest" description="Disordered" evidence="6">
    <location>
        <begin position="344"/>
        <end position="434"/>
    </location>
</feature>
<dbReference type="PANTHER" id="PTHR30349">
    <property type="entry name" value="PHAGE INTEGRASE-RELATED"/>
    <property type="match status" value="1"/>
</dbReference>
<evidence type="ECO:0000259" key="8">
    <source>
        <dbReference type="PROSITE" id="PS51900"/>
    </source>
</evidence>
<feature type="domain" description="Tyr recombinase" evidence="7">
    <location>
        <begin position="131"/>
        <end position="301"/>
    </location>
</feature>
<feature type="active site" description="O-(3'-phospho-DNA)-tyrosine intermediate" evidence="5">
    <location>
        <position position="288"/>
    </location>
</feature>
<dbReference type="GO" id="GO:0006313">
    <property type="term" value="P:DNA transposition"/>
    <property type="evidence" value="ECO:0007669"/>
    <property type="project" value="UniProtKB-UniRule"/>
</dbReference>
<evidence type="ECO:0000313" key="9">
    <source>
        <dbReference type="EMBL" id="AEM39768.1"/>
    </source>
</evidence>
<evidence type="ECO:0000259" key="7">
    <source>
        <dbReference type="PROSITE" id="PS51898"/>
    </source>
</evidence>
<dbReference type="KEGG" id="pfm:Pyrfu_1915"/>
<dbReference type="InterPro" id="IPR002104">
    <property type="entry name" value="Integrase_catalytic"/>
</dbReference>
<evidence type="ECO:0000256" key="5">
    <source>
        <dbReference type="HAMAP-Rule" id="MF_02055"/>
    </source>
</evidence>
<feature type="active site" evidence="5">
    <location>
        <position position="279"/>
    </location>
</feature>
<dbReference type="OrthoDB" id="142231at2157"/>
<evidence type="ECO:0000256" key="4">
    <source>
        <dbReference type="ARBA" id="ARBA00023172"/>
    </source>
</evidence>
<dbReference type="InterPro" id="IPR011010">
    <property type="entry name" value="DNA_brk_join_enz"/>
</dbReference>
<dbReference type="PANTHER" id="PTHR30349:SF41">
    <property type="entry name" value="INTEGRASE_RECOMBINASE PROTEIN MJ0367-RELATED"/>
    <property type="match status" value="1"/>
</dbReference>
<comment type="similarity">
    <text evidence="5">Belongs to the 'phage' integrase family. XerA subfamily.</text>
</comment>
<gene>
    <name evidence="5" type="primary">xerA</name>
    <name evidence="9" type="ordered locus">Pyrfu_1915</name>
</gene>
<evidence type="ECO:0000256" key="2">
    <source>
        <dbReference type="ARBA" id="ARBA00022908"/>
    </source>
</evidence>
<dbReference type="GO" id="GO:0009037">
    <property type="term" value="F:tyrosine-based site-specific recombinase activity"/>
    <property type="evidence" value="ECO:0007669"/>
    <property type="project" value="UniProtKB-UniRule"/>
</dbReference>
<dbReference type="Gene3D" id="1.10.443.10">
    <property type="entry name" value="Intergrase catalytic core"/>
    <property type="match status" value="1"/>
</dbReference>
<sequence length="434" mass="50309">MVRFELDPPPPGILERSNDEILELFLEALRAAGASEKTVKAYRSAITDFLEFIGDKPLREVTQEDVLRWRAERLRNGFPRKRRNRSKRLDPFEERRLRQATLHYYTLFLRGFFEWLGLPVKVPVVAKPRGREVEALTEEEILRLLSAARDTLDILILALLLETGLRAQEAISLRLRDIDPVRREIRVRNAKYGEERTVFYGDLTAAALAKWLEENPHLGPDDPLLGISYSGLYKRLKSLARRAGIDPEKVRPHVLRHTFATEALKRGMSLPAVQRLLGHKDIKTTQIYLHLLREDIRDQYMRAFTNQWVQQPPATPPAPAVQAAWPPWQQPVQQPYPQQIQPVPQAQQLGPYPPPQYYQQPQWQQWSQQPPSPQQHHQWPAYPQPQTQQQQQLQQPAPVPQMQPFIQQQAPVQLGMPWPHPRREASTQTGEAQT</sequence>
<dbReference type="GO" id="GO:0003677">
    <property type="term" value="F:DNA binding"/>
    <property type="evidence" value="ECO:0007669"/>
    <property type="project" value="UniProtKB-UniRule"/>
</dbReference>
<dbReference type="HAMAP" id="MF_02055">
    <property type="entry name" value="Recomb_XerA"/>
    <property type="match status" value="1"/>
</dbReference>
<dbReference type="PROSITE" id="PS51898">
    <property type="entry name" value="TYR_RECOMBINASE"/>
    <property type="match status" value="1"/>
</dbReference>
<dbReference type="FunCoup" id="G0ED90">
    <property type="interactions" value="3"/>
</dbReference>
<dbReference type="Proteomes" id="UP000001037">
    <property type="component" value="Chromosome"/>
</dbReference>
<dbReference type="InParanoid" id="G0ED90"/>
<feature type="active site" evidence="5">
    <location>
        <position position="253"/>
    </location>
</feature>
<dbReference type="InterPro" id="IPR044068">
    <property type="entry name" value="CB"/>
</dbReference>
<dbReference type="NCBIfam" id="NF040815">
    <property type="entry name" value="recomb_XerA_Arch"/>
    <property type="match status" value="1"/>
</dbReference>
<dbReference type="PROSITE" id="PS51900">
    <property type="entry name" value="CB"/>
    <property type="match status" value="1"/>
</dbReference>
<keyword evidence="1 5" id="KW-0963">Cytoplasm</keyword>